<sequence>MTTLADKAILLGADNRPPMMEKDMYDSWKSIMELYMMNRQHGRMIIEFVENGPLIWPTIEENGVTRPRKYSELSHADAIQADCDVKATDIILQGLPPEERECKLYDEFDKFAYKKEETLLDLYLRFSLLLNDMDIYKVKLEQFQVNTKILNTLPPEWSKFMGDVKLGRQISFATGTIRTYTPRASGSNSRKQTTVIFYNCKGEGHMSKQCTKPKRKRDDTWFKDKVLLVQAQANGQILHEEELAFLADPGIAEGQSTQTVITHNVAYQADDLDAHDSDCDELDTAKVALMVNLYHYGLDVLVEKALELEPKLYNGNVIKRTSAIVIPDFEETLMLAEESRSKMLLKQQDPMVLEKKNSMNSSDPSPSCRPTKVEVPKELPKVSMGFKHIKACFRDEIIPFVKALKDIFNTFDQYLIDELTEVQNVFHKMEQAVEQHRLESKTFKVKMNKVLNENERLLEQVINKDIVNIIMNSNVDNASVNMHECKMCLKLETELLNKKDFIEKETYDKLFRSYTTLEKHCISLEVDTQLNHKIFQRDNSVSNQIAPNFGQYFELNELIAQSQDKNTVIKKLKERIKSLSRNINKDKVKKDIEEIETINIELDHRVSKLIAENEHLK</sequence>
<evidence type="ECO:0000259" key="2">
    <source>
        <dbReference type="Pfam" id="PF00098"/>
    </source>
</evidence>
<dbReference type="Proteomes" id="UP001151760">
    <property type="component" value="Unassembled WGS sequence"/>
</dbReference>
<evidence type="ECO:0000313" key="4">
    <source>
        <dbReference type="Proteomes" id="UP001151760"/>
    </source>
</evidence>
<comment type="caution">
    <text evidence="3">The sequence shown here is derived from an EMBL/GenBank/DDBJ whole genome shotgun (WGS) entry which is preliminary data.</text>
</comment>
<feature type="domain" description="CCHC-type" evidence="2">
    <location>
        <begin position="198"/>
        <end position="212"/>
    </location>
</feature>
<protein>
    <submittedName>
        <fullName evidence="3">Retrovirus-related pol polyprotein from transposon TNT 1-94</fullName>
    </submittedName>
</protein>
<gene>
    <name evidence="3" type="ORF">Tco_0730552</name>
</gene>
<dbReference type="InterPro" id="IPR001878">
    <property type="entry name" value="Znf_CCHC"/>
</dbReference>
<dbReference type="Pfam" id="PF00098">
    <property type="entry name" value="zf-CCHC"/>
    <property type="match status" value="1"/>
</dbReference>
<keyword evidence="4" id="KW-1185">Reference proteome</keyword>
<keyword evidence="1" id="KW-0175">Coiled coil</keyword>
<organism evidence="3 4">
    <name type="scientific">Tanacetum coccineum</name>
    <dbReference type="NCBI Taxonomy" id="301880"/>
    <lineage>
        <taxon>Eukaryota</taxon>
        <taxon>Viridiplantae</taxon>
        <taxon>Streptophyta</taxon>
        <taxon>Embryophyta</taxon>
        <taxon>Tracheophyta</taxon>
        <taxon>Spermatophyta</taxon>
        <taxon>Magnoliopsida</taxon>
        <taxon>eudicotyledons</taxon>
        <taxon>Gunneridae</taxon>
        <taxon>Pentapetalae</taxon>
        <taxon>asterids</taxon>
        <taxon>campanulids</taxon>
        <taxon>Asterales</taxon>
        <taxon>Asteraceae</taxon>
        <taxon>Asteroideae</taxon>
        <taxon>Anthemideae</taxon>
        <taxon>Anthemidinae</taxon>
        <taxon>Tanacetum</taxon>
    </lineage>
</organism>
<reference evidence="3" key="2">
    <citation type="submission" date="2022-01" db="EMBL/GenBank/DDBJ databases">
        <authorList>
            <person name="Yamashiro T."/>
            <person name="Shiraishi A."/>
            <person name="Satake H."/>
            <person name="Nakayama K."/>
        </authorList>
    </citation>
    <scope>NUCLEOTIDE SEQUENCE</scope>
</reference>
<dbReference type="EMBL" id="BQNB010010688">
    <property type="protein sequence ID" value="GJS80671.1"/>
    <property type="molecule type" value="Genomic_DNA"/>
</dbReference>
<accession>A0ABQ4YUL1</accession>
<reference evidence="3" key="1">
    <citation type="journal article" date="2022" name="Int. J. Mol. Sci.">
        <title>Draft Genome of Tanacetum Coccineum: Genomic Comparison of Closely Related Tanacetum-Family Plants.</title>
        <authorList>
            <person name="Yamashiro T."/>
            <person name="Shiraishi A."/>
            <person name="Nakayama K."/>
            <person name="Satake H."/>
        </authorList>
    </citation>
    <scope>NUCLEOTIDE SEQUENCE</scope>
</reference>
<name>A0ABQ4YUL1_9ASTR</name>
<feature type="coiled-coil region" evidence="1">
    <location>
        <begin position="555"/>
        <end position="589"/>
    </location>
</feature>
<evidence type="ECO:0000256" key="1">
    <source>
        <dbReference type="SAM" id="Coils"/>
    </source>
</evidence>
<proteinExistence type="predicted"/>
<evidence type="ECO:0000313" key="3">
    <source>
        <dbReference type="EMBL" id="GJS80671.1"/>
    </source>
</evidence>